<dbReference type="RefSeq" id="XP_016433339.1">
    <property type="nucleotide sequence ID" value="XM_016577853.1"/>
</dbReference>
<dbReference type="KEGG" id="nta:107759840"/>
<evidence type="ECO:0000313" key="1">
    <source>
        <dbReference type="Proteomes" id="UP000790787"/>
    </source>
</evidence>
<dbReference type="PaxDb" id="4097-A0A1S3X0C8"/>
<dbReference type="OMA" id="GHAKENC"/>
<dbReference type="PANTHER" id="PTHR34222:SF77">
    <property type="entry name" value="CCHC-TYPE DOMAIN-CONTAINING PROTEIN"/>
    <property type="match status" value="1"/>
</dbReference>
<reference evidence="2 3" key="2">
    <citation type="submission" date="2025-04" db="UniProtKB">
        <authorList>
            <consortium name="RefSeq"/>
        </authorList>
    </citation>
    <scope>IDENTIFICATION</scope>
</reference>
<keyword evidence="1" id="KW-1185">Reference proteome</keyword>
<dbReference type="RefSeq" id="XP_016433340.1">
    <property type="nucleotide sequence ID" value="XM_016577854.1"/>
</dbReference>
<evidence type="ECO:0000313" key="3">
    <source>
        <dbReference type="RefSeq" id="XP_016433340.1"/>
    </source>
</evidence>
<dbReference type="OrthoDB" id="1242449at2759"/>
<dbReference type="GeneID" id="107759840"/>
<proteinExistence type="predicted"/>
<evidence type="ECO:0000313" key="2">
    <source>
        <dbReference type="RefSeq" id="XP_016433339.1"/>
    </source>
</evidence>
<sequence length="194" mass="22190">MMQFLNGLSDTYDQARRQILMKTTEPTLNQAYAIIIQDRSQWAINNNTGMNKVDPLALQVGRGQPYRWKKQPLQCEHCHMRGHAKENCYKLIGHLDDYKNKIGGYQPRNGQGRGIITASNNDAGSTNMNTPVTSYTRSGDYFFTEVQYQQILNLLSKNEPRHRLRHIWVKEIGRENDGLYLLKGKRCQTAGGSG</sequence>
<organism evidence="2">
    <name type="scientific">Nicotiana tabacum</name>
    <name type="common">Common tobacco</name>
    <dbReference type="NCBI Taxonomy" id="4097"/>
    <lineage>
        <taxon>Eukaryota</taxon>
        <taxon>Viridiplantae</taxon>
        <taxon>Streptophyta</taxon>
        <taxon>Embryophyta</taxon>
        <taxon>Tracheophyta</taxon>
        <taxon>Spermatophyta</taxon>
        <taxon>Magnoliopsida</taxon>
        <taxon>eudicotyledons</taxon>
        <taxon>Gunneridae</taxon>
        <taxon>Pentapetalae</taxon>
        <taxon>asterids</taxon>
        <taxon>lamiids</taxon>
        <taxon>Solanales</taxon>
        <taxon>Solanaceae</taxon>
        <taxon>Nicotianoideae</taxon>
        <taxon>Nicotianeae</taxon>
        <taxon>Nicotiana</taxon>
    </lineage>
</organism>
<protein>
    <submittedName>
        <fullName evidence="2 3">Uncharacterized protein</fullName>
    </submittedName>
</protein>
<reference key="1">
    <citation type="journal article" date="2014" name="Nat. Commun.">
        <title>The tobacco genome sequence and its comparison with those of tomato and potato.</title>
        <authorList>
            <person name="Sierro N."/>
            <person name="Battey J.N."/>
            <person name="Ouadi S."/>
            <person name="Bakaher N."/>
            <person name="Bovet L."/>
            <person name="Willig A."/>
            <person name="Goepfert S."/>
            <person name="Peitsch M.C."/>
            <person name="Ivanov N.V."/>
        </authorList>
    </citation>
    <scope>NUCLEOTIDE SEQUENCE [LARGE SCALE GENOMIC DNA]</scope>
    <source>
        <strain>cv. TN90</strain>
    </source>
</reference>
<dbReference type="AlphaFoldDB" id="A0A1S3X0C8"/>
<dbReference type="PANTHER" id="PTHR34222">
    <property type="entry name" value="GAG_PRE-INTEGRS DOMAIN-CONTAINING PROTEIN"/>
    <property type="match status" value="1"/>
</dbReference>
<dbReference type="Proteomes" id="UP000790787">
    <property type="component" value="Chromosome 3"/>
</dbReference>
<name>A0A1S3X0C8_TOBAC</name>
<accession>A0A1S3X0C8</accession>
<gene>
    <name evidence="2 3" type="primary">LOC107759840</name>
</gene>